<feature type="compositionally biased region" description="Basic and acidic residues" evidence="1">
    <location>
        <begin position="19"/>
        <end position="28"/>
    </location>
</feature>
<reference evidence="3 4" key="3">
    <citation type="journal article" date="2020" name="BMC Genomics">
        <title>Intraspecific diversification of the crop wild relative Brassica cretica Lam. using demographic model selection.</title>
        <authorList>
            <person name="Kioukis A."/>
            <person name="Michalopoulou V.A."/>
            <person name="Briers L."/>
            <person name="Pirintsos S."/>
            <person name="Studholme D.J."/>
            <person name="Pavlidis P."/>
            <person name="Sarris P.F."/>
        </authorList>
    </citation>
    <scope>NUCLEOTIDE SEQUENCE [LARGE SCALE GENOMIC DNA]</scope>
    <source>
        <strain evidence="4">cv. PFS-1207/04</strain>
        <strain evidence="3">PFS-1207/04</strain>
    </source>
</reference>
<organism evidence="2">
    <name type="scientific">Brassica cretica</name>
    <name type="common">Mustard</name>
    <dbReference type="NCBI Taxonomy" id="69181"/>
    <lineage>
        <taxon>Eukaryota</taxon>
        <taxon>Viridiplantae</taxon>
        <taxon>Streptophyta</taxon>
        <taxon>Embryophyta</taxon>
        <taxon>Tracheophyta</taxon>
        <taxon>Spermatophyta</taxon>
        <taxon>Magnoliopsida</taxon>
        <taxon>eudicotyledons</taxon>
        <taxon>Gunneridae</taxon>
        <taxon>Pentapetalae</taxon>
        <taxon>rosids</taxon>
        <taxon>malvids</taxon>
        <taxon>Brassicales</taxon>
        <taxon>Brassicaceae</taxon>
        <taxon>Brassiceae</taxon>
        <taxon>Brassica</taxon>
    </lineage>
</organism>
<feature type="compositionally biased region" description="Basic and acidic residues" evidence="1">
    <location>
        <begin position="50"/>
        <end position="62"/>
    </location>
</feature>
<feature type="compositionally biased region" description="Basic and acidic residues" evidence="1">
    <location>
        <begin position="69"/>
        <end position="80"/>
    </location>
</feature>
<evidence type="ECO:0000256" key="1">
    <source>
        <dbReference type="SAM" id="MobiDB-lite"/>
    </source>
</evidence>
<feature type="region of interest" description="Disordered" evidence="1">
    <location>
        <begin position="1"/>
        <end position="31"/>
    </location>
</feature>
<evidence type="ECO:0000313" key="2">
    <source>
        <dbReference type="EMBL" id="KAF2570218.1"/>
    </source>
</evidence>
<dbReference type="Proteomes" id="UP000266723">
    <property type="component" value="Unassembled WGS sequence"/>
</dbReference>
<evidence type="ECO:0000313" key="4">
    <source>
        <dbReference type="Proteomes" id="UP000266723"/>
    </source>
</evidence>
<proteinExistence type="predicted"/>
<sequence length="80" mass="8779">MPRPVENLIGETSGKANRKSQETPRFKEAGNISLANKYGSLGMDTALSVSREDMASGEENKENQNSNIDKPKNKEILQGK</sequence>
<dbReference type="EMBL" id="QGKY02001015">
    <property type="protein sequence ID" value="KAF2570218.1"/>
    <property type="molecule type" value="Genomic_DNA"/>
</dbReference>
<dbReference type="EMBL" id="QGKV02000759">
    <property type="protein sequence ID" value="KAF3568662.1"/>
    <property type="molecule type" value="Genomic_DNA"/>
</dbReference>
<evidence type="ECO:0000313" key="3">
    <source>
        <dbReference type="EMBL" id="KAF3568662.1"/>
    </source>
</evidence>
<comment type="caution">
    <text evidence="2">The sequence shown here is derived from an EMBL/GenBank/DDBJ whole genome shotgun (WGS) entry which is preliminary data.</text>
</comment>
<name>A0A8S9FVV5_BRACR</name>
<reference evidence="3" key="2">
    <citation type="submission" date="2019-12" db="EMBL/GenBank/DDBJ databases">
        <authorList>
            <person name="Studholme D.J."/>
            <person name="Sarris P."/>
        </authorList>
    </citation>
    <scope>NUCLEOTIDE SEQUENCE</scope>
    <source>
        <strain evidence="3">PFS-1207/04</strain>
        <tissue evidence="3">Leaf</tissue>
    </source>
</reference>
<keyword evidence="4" id="KW-1185">Reference proteome</keyword>
<protein>
    <submittedName>
        <fullName evidence="2">Uncharacterized protein</fullName>
    </submittedName>
</protein>
<dbReference type="OrthoDB" id="10439614at2759"/>
<dbReference type="AlphaFoldDB" id="A0A8S9FVV5"/>
<reference evidence="2" key="1">
    <citation type="submission" date="2019-12" db="EMBL/GenBank/DDBJ databases">
        <title>Genome sequencing and annotation of Brassica cretica.</title>
        <authorList>
            <person name="Studholme D.J."/>
            <person name="Sarris P.F."/>
        </authorList>
    </citation>
    <scope>NUCLEOTIDE SEQUENCE</scope>
    <source>
        <strain evidence="2">PFS-102/07</strain>
        <tissue evidence="2">Leaf</tissue>
    </source>
</reference>
<accession>A0A8S9FVV5</accession>
<feature type="region of interest" description="Disordered" evidence="1">
    <location>
        <begin position="45"/>
        <end position="80"/>
    </location>
</feature>
<gene>
    <name evidence="3" type="ORF">DY000_02016776</name>
    <name evidence="2" type="ORF">F2Q70_00004671</name>
</gene>